<dbReference type="InterPro" id="IPR001375">
    <property type="entry name" value="Peptidase_S9_cat"/>
</dbReference>
<evidence type="ECO:0000259" key="2">
    <source>
        <dbReference type="Pfam" id="PF00326"/>
    </source>
</evidence>
<dbReference type="GO" id="GO:0006508">
    <property type="term" value="P:proteolysis"/>
    <property type="evidence" value="ECO:0007669"/>
    <property type="project" value="InterPro"/>
</dbReference>
<accession>A0A934WW21</accession>
<dbReference type="EMBL" id="JAEQBW010000001">
    <property type="protein sequence ID" value="MBK6264019.1"/>
    <property type="molecule type" value="Genomic_DNA"/>
</dbReference>
<dbReference type="Pfam" id="PF00326">
    <property type="entry name" value="Peptidase_S9"/>
    <property type="match status" value="1"/>
</dbReference>
<dbReference type="Gene3D" id="3.40.50.1820">
    <property type="entry name" value="alpha/beta hydrolase"/>
    <property type="match status" value="1"/>
</dbReference>
<dbReference type="PANTHER" id="PTHR42776:SF27">
    <property type="entry name" value="DIPEPTIDYL PEPTIDASE FAMILY MEMBER 6"/>
    <property type="match status" value="1"/>
</dbReference>
<sequence length="324" mass="36188">MTHFKFSSLLLIFFCTISCNSPKAPESIRNTFGEFNGSNILLHSVDYQNAPIAKRIKHHPENYTYLDQVEIHSMAYNSDSLMISGFMVQPKKPGKYPVIIFNRGGNQELGRLLIASAVEIMAPFAAEGFVVVASNYRGNSGSEGKEEFGGADVNDILNLIKHLGEIPKADTANIALLGISRGGMMNYLTLKKYQGSNIKAVASIGGVSDLGVTMQYHPEIEEVCKELIPDFNQQREESIIQRSANYWPQLLPKIPYLIFHSKTDKHVHFSQAEILADSLKKHHYSVDFHLFEDDTHGLTANREYVTTTILNAFSEATETKNNSL</sequence>
<gene>
    <name evidence="3" type="ORF">JKA74_03135</name>
</gene>
<keyword evidence="4" id="KW-1185">Reference proteome</keyword>
<comment type="caution">
    <text evidence="3">The sequence shown here is derived from an EMBL/GenBank/DDBJ whole genome shotgun (WGS) entry which is preliminary data.</text>
</comment>
<evidence type="ECO:0000313" key="3">
    <source>
        <dbReference type="EMBL" id="MBK6264019.1"/>
    </source>
</evidence>
<evidence type="ECO:0000256" key="1">
    <source>
        <dbReference type="ARBA" id="ARBA00022801"/>
    </source>
</evidence>
<dbReference type="InterPro" id="IPR029058">
    <property type="entry name" value="AB_hydrolase_fold"/>
</dbReference>
<dbReference type="SUPFAM" id="SSF53474">
    <property type="entry name" value="alpha/beta-Hydrolases"/>
    <property type="match status" value="1"/>
</dbReference>
<feature type="domain" description="Peptidase S9 prolyl oligopeptidase catalytic" evidence="2">
    <location>
        <begin position="121"/>
        <end position="306"/>
    </location>
</feature>
<proteinExistence type="predicted"/>
<evidence type="ECO:0000313" key="4">
    <source>
        <dbReference type="Proteomes" id="UP000611723"/>
    </source>
</evidence>
<dbReference type="RefSeq" id="WP_201429697.1">
    <property type="nucleotide sequence ID" value="NZ_JAEQBW010000001.1"/>
</dbReference>
<dbReference type="PANTHER" id="PTHR42776">
    <property type="entry name" value="SERINE PEPTIDASE S9 FAMILY MEMBER"/>
    <property type="match status" value="1"/>
</dbReference>
<reference evidence="3" key="1">
    <citation type="submission" date="2021-01" db="EMBL/GenBank/DDBJ databases">
        <title>Marivirga aurantiaca sp. nov., isolated from intertidal surface sediments.</title>
        <authorList>
            <person name="Zhang M."/>
        </authorList>
    </citation>
    <scope>NUCLEOTIDE SEQUENCE</scope>
    <source>
        <strain evidence="3">S37H4</strain>
    </source>
</reference>
<dbReference type="Proteomes" id="UP000611723">
    <property type="component" value="Unassembled WGS sequence"/>
</dbReference>
<keyword evidence="1" id="KW-0378">Hydrolase</keyword>
<protein>
    <submittedName>
        <fullName evidence="3">Prolyl oligopeptidase family serine peptidase</fullName>
    </submittedName>
</protein>
<name>A0A934WW21_9BACT</name>
<organism evidence="3 4">
    <name type="scientific">Marivirga aurantiaca</name>
    <dbReference type="NCBI Taxonomy" id="2802615"/>
    <lineage>
        <taxon>Bacteria</taxon>
        <taxon>Pseudomonadati</taxon>
        <taxon>Bacteroidota</taxon>
        <taxon>Cytophagia</taxon>
        <taxon>Cytophagales</taxon>
        <taxon>Marivirgaceae</taxon>
        <taxon>Marivirga</taxon>
    </lineage>
</organism>
<dbReference type="AlphaFoldDB" id="A0A934WW21"/>
<dbReference type="GO" id="GO:0004252">
    <property type="term" value="F:serine-type endopeptidase activity"/>
    <property type="evidence" value="ECO:0007669"/>
    <property type="project" value="TreeGrafter"/>
</dbReference>